<dbReference type="AlphaFoldDB" id="A0A0B6YT29"/>
<sequence length="375" mass="42814">FEMKYFILCLFVAASTSVQGQKCSSADDTRDLFGNYMDCYKKEMSKDFLGFEKENKEHNRRAALLCFAPNKDEAEVTEKCVLSEKDLVSKVWEKEGLFRDCPICRNFASGAVRTFHQTSYEGKRCLRDEIMKSLAKETSRCIRRKMPNFGGLTSFPAYGDLEEKFKENVGESLSDYIIIQSRLASCAETSSRRYNNTKRCLRQPFEGYLERHCDLIKTCNTGISDECVPELSSVRKHTCECLQESKYSLKQKLDDMTVILKGLLTSSYELGKEERVEKCINIIKNQMSSESNDWIDVIDSAVDKCIGSEIVNDVDRFNVGNLVAIGCKKMMLDTTGETSKQFRLGLSFVNHLLDAVVEKSKKFCGHESCKYNYNN</sequence>
<evidence type="ECO:0008006" key="3">
    <source>
        <dbReference type="Google" id="ProtNLM"/>
    </source>
</evidence>
<feature type="signal peptide" evidence="1">
    <location>
        <begin position="1"/>
        <end position="20"/>
    </location>
</feature>
<evidence type="ECO:0000256" key="1">
    <source>
        <dbReference type="SAM" id="SignalP"/>
    </source>
</evidence>
<organism evidence="2">
    <name type="scientific">Arion vulgaris</name>
    <dbReference type="NCBI Taxonomy" id="1028688"/>
    <lineage>
        <taxon>Eukaryota</taxon>
        <taxon>Metazoa</taxon>
        <taxon>Spiralia</taxon>
        <taxon>Lophotrochozoa</taxon>
        <taxon>Mollusca</taxon>
        <taxon>Gastropoda</taxon>
        <taxon>Heterobranchia</taxon>
        <taxon>Euthyneura</taxon>
        <taxon>Panpulmonata</taxon>
        <taxon>Eupulmonata</taxon>
        <taxon>Stylommatophora</taxon>
        <taxon>Helicina</taxon>
        <taxon>Arionoidea</taxon>
        <taxon>Arionidae</taxon>
        <taxon>Arion</taxon>
    </lineage>
</organism>
<proteinExistence type="predicted"/>
<accession>A0A0B6YT29</accession>
<reference evidence="2" key="1">
    <citation type="submission" date="2014-12" db="EMBL/GenBank/DDBJ databases">
        <title>Insight into the proteome of Arion vulgaris.</title>
        <authorList>
            <person name="Aradska J."/>
            <person name="Bulat T."/>
            <person name="Smidak R."/>
            <person name="Sarate P."/>
            <person name="Gangsoo J."/>
            <person name="Sialana F."/>
            <person name="Bilban M."/>
            <person name="Lubec G."/>
        </authorList>
    </citation>
    <scope>NUCLEOTIDE SEQUENCE</scope>
    <source>
        <tissue evidence="2">Skin</tissue>
    </source>
</reference>
<evidence type="ECO:0000313" key="2">
    <source>
        <dbReference type="EMBL" id="CEK58921.1"/>
    </source>
</evidence>
<feature type="non-terminal residue" evidence="2">
    <location>
        <position position="1"/>
    </location>
</feature>
<feature type="chain" id="PRO_5002110848" description="Saposin B-type domain-containing protein" evidence="1">
    <location>
        <begin position="21"/>
        <end position="375"/>
    </location>
</feature>
<protein>
    <recommendedName>
        <fullName evidence="3">Saposin B-type domain-containing protein</fullName>
    </recommendedName>
</protein>
<gene>
    <name evidence="2" type="primary">ORF34600</name>
</gene>
<dbReference type="EMBL" id="HACG01012056">
    <property type="protein sequence ID" value="CEK58921.1"/>
    <property type="molecule type" value="Transcribed_RNA"/>
</dbReference>
<keyword evidence="1" id="KW-0732">Signal</keyword>
<name>A0A0B6YT29_9EUPU</name>